<dbReference type="EMBL" id="DVON01000160">
    <property type="protein sequence ID" value="HIV12921.1"/>
    <property type="molecule type" value="Genomic_DNA"/>
</dbReference>
<accession>A0A9D1NV66</accession>
<organism evidence="1 2">
    <name type="scientific">Candidatus Pullilachnospira stercoravium</name>
    <dbReference type="NCBI Taxonomy" id="2840913"/>
    <lineage>
        <taxon>Bacteria</taxon>
        <taxon>Bacillati</taxon>
        <taxon>Bacillota</taxon>
        <taxon>Clostridia</taxon>
        <taxon>Lachnospirales</taxon>
        <taxon>Lachnospiraceae</taxon>
        <taxon>Lachnospiraceae incertae sedis</taxon>
        <taxon>Candidatus Pullilachnospira</taxon>
    </lineage>
</organism>
<name>A0A9D1NV66_9FIRM</name>
<sequence length="74" mass="8942">MFLFQKKNKELEALSQKVRLEAENNYKDTATEAYRKFCHRLEELERTGVVKGKMLDFYRDQQKELGEMMKGFHH</sequence>
<comment type="caution">
    <text evidence="1">The sequence shown here is derived from an EMBL/GenBank/DDBJ whole genome shotgun (WGS) entry which is preliminary data.</text>
</comment>
<proteinExistence type="predicted"/>
<dbReference type="Proteomes" id="UP000886723">
    <property type="component" value="Unassembled WGS sequence"/>
</dbReference>
<protein>
    <submittedName>
        <fullName evidence="1">Uncharacterized protein</fullName>
    </submittedName>
</protein>
<reference evidence="1" key="1">
    <citation type="submission" date="2020-10" db="EMBL/GenBank/DDBJ databases">
        <authorList>
            <person name="Gilroy R."/>
        </authorList>
    </citation>
    <scope>NUCLEOTIDE SEQUENCE</scope>
    <source>
        <strain evidence="1">ChiBcec2-4451</strain>
    </source>
</reference>
<dbReference type="AlphaFoldDB" id="A0A9D1NV66"/>
<gene>
    <name evidence="1" type="ORF">IAA63_07255</name>
</gene>
<evidence type="ECO:0000313" key="2">
    <source>
        <dbReference type="Proteomes" id="UP000886723"/>
    </source>
</evidence>
<reference evidence="1" key="2">
    <citation type="journal article" date="2021" name="PeerJ">
        <title>Extensive microbial diversity within the chicken gut microbiome revealed by metagenomics and culture.</title>
        <authorList>
            <person name="Gilroy R."/>
            <person name="Ravi A."/>
            <person name="Getino M."/>
            <person name="Pursley I."/>
            <person name="Horton D.L."/>
            <person name="Alikhan N.F."/>
            <person name="Baker D."/>
            <person name="Gharbi K."/>
            <person name="Hall N."/>
            <person name="Watson M."/>
            <person name="Adriaenssens E.M."/>
            <person name="Foster-Nyarko E."/>
            <person name="Jarju S."/>
            <person name="Secka A."/>
            <person name="Antonio M."/>
            <person name="Oren A."/>
            <person name="Chaudhuri R.R."/>
            <person name="La Ragione R."/>
            <person name="Hildebrand F."/>
            <person name="Pallen M.J."/>
        </authorList>
    </citation>
    <scope>NUCLEOTIDE SEQUENCE</scope>
    <source>
        <strain evidence="1">ChiBcec2-4451</strain>
    </source>
</reference>
<evidence type="ECO:0000313" key="1">
    <source>
        <dbReference type="EMBL" id="HIV12921.1"/>
    </source>
</evidence>